<dbReference type="AlphaFoldDB" id="A0A069NP49"/>
<reference evidence="2 3" key="1">
    <citation type="submission" date="2014-03" db="EMBL/GenBank/DDBJ databases">
        <title>Draft Genome Sequences of Four Burkholderia Strains.</title>
        <authorList>
            <person name="Liu X.Y."/>
            <person name="Li C.X."/>
            <person name="Xu J.H."/>
        </authorList>
    </citation>
    <scope>NUCLEOTIDE SEQUENCE [LARGE SCALE GENOMIC DNA]</scope>
    <source>
        <strain evidence="2 3">R27</strain>
    </source>
</reference>
<name>A0A069NP49_9BURK</name>
<dbReference type="Proteomes" id="UP000027439">
    <property type="component" value="Unassembled WGS sequence"/>
</dbReference>
<gene>
    <name evidence="2" type="ORF">BG57_24365</name>
</gene>
<sequence length="104" mass="10844">MAGKLARRAGVGGGESVWNVISRRRAQSHIVANPAPVSSACGAIACFLPVGSPEIAAIRLAALEITQASPMCLKRRADRPHSTDAAPDFAHRPGAAPVLRQPLE</sequence>
<proteinExistence type="predicted"/>
<dbReference type="EMBL" id="JFHE01000049">
    <property type="protein sequence ID" value="KDR26826.1"/>
    <property type="molecule type" value="Genomic_DNA"/>
</dbReference>
<comment type="caution">
    <text evidence="2">The sequence shown here is derived from an EMBL/GenBank/DDBJ whole genome shotgun (WGS) entry which is preliminary data.</text>
</comment>
<accession>A0A069NP49</accession>
<feature type="region of interest" description="Disordered" evidence="1">
    <location>
        <begin position="75"/>
        <end position="104"/>
    </location>
</feature>
<protein>
    <submittedName>
        <fullName evidence="2">Uncharacterized protein</fullName>
    </submittedName>
</protein>
<organism evidence="2 3">
    <name type="scientific">Caballeronia grimmiae</name>
    <dbReference type="NCBI Taxonomy" id="1071679"/>
    <lineage>
        <taxon>Bacteria</taxon>
        <taxon>Pseudomonadati</taxon>
        <taxon>Pseudomonadota</taxon>
        <taxon>Betaproteobacteria</taxon>
        <taxon>Burkholderiales</taxon>
        <taxon>Burkholderiaceae</taxon>
        <taxon>Caballeronia</taxon>
    </lineage>
</organism>
<evidence type="ECO:0000256" key="1">
    <source>
        <dbReference type="SAM" id="MobiDB-lite"/>
    </source>
</evidence>
<evidence type="ECO:0000313" key="2">
    <source>
        <dbReference type="EMBL" id="KDR26826.1"/>
    </source>
</evidence>
<evidence type="ECO:0000313" key="3">
    <source>
        <dbReference type="Proteomes" id="UP000027439"/>
    </source>
</evidence>